<reference evidence="1" key="3">
    <citation type="submission" date="2014-11" db="UniProtKB">
        <authorList>
            <consortium name="EnsemblProtists"/>
        </authorList>
    </citation>
    <scope>IDENTIFICATION</scope>
    <source>
        <strain evidence="1">DAOM BR144</strain>
    </source>
</reference>
<dbReference type="HOGENOM" id="CLU_1520826_0_0_1"/>
<dbReference type="STRING" id="431595.K3WB46"/>
<proteinExistence type="predicted"/>
<dbReference type="AlphaFoldDB" id="K3WB46"/>
<name>K3WB46_GLOUD</name>
<evidence type="ECO:0000313" key="2">
    <source>
        <dbReference type="Proteomes" id="UP000019132"/>
    </source>
</evidence>
<dbReference type="Proteomes" id="UP000019132">
    <property type="component" value="Unassembled WGS sequence"/>
</dbReference>
<evidence type="ECO:0000313" key="1">
    <source>
        <dbReference type="EnsemblProtists" id="PYU1_T002187"/>
    </source>
</evidence>
<organism evidence="1 2">
    <name type="scientific">Globisporangium ultimum (strain ATCC 200006 / CBS 805.95 / DAOM BR144)</name>
    <name type="common">Pythium ultimum</name>
    <dbReference type="NCBI Taxonomy" id="431595"/>
    <lineage>
        <taxon>Eukaryota</taxon>
        <taxon>Sar</taxon>
        <taxon>Stramenopiles</taxon>
        <taxon>Oomycota</taxon>
        <taxon>Peronosporomycetes</taxon>
        <taxon>Pythiales</taxon>
        <taxon>Pythiaceae</taxon>
        <taxon>Globisporangium</taxon>
    </lineage>
</organism>
<reference evidence="2" key="2">
    <citation type="submission" date="2010-04" db="EMBL/GenBank/DDBJ databases">
        <authorList>
            <person name="Buell R."/>
            <person name="Hamilton J."/>
            <person name="Hostetler J."/>
        </authorList>
    </citation>
    <scope>NUCLEOTIDE SEQUENCE [LARGE SCALE GENOMIC DNA]</scope>
    <source>
        <strain evidence="2">DAOM:BR144</strain>
    </source>
</reference>
<dbReference type="VEuPathDB" id="FungiDB:PYU1_G002185"/>
<dbReference type="InParanoid" id="K3WB46"/>
<keyword evidence="2" id="KW-1185">Reference proteome</keyword>
<dbReference type="EnsemblProtists" id="PYU1_T002187">
    <property type="protein sequence ID" value="PYU1_T002187"/>
    <property type="gene ID" value="PYU1_G002185"/>
</dbReference>
<sequence>MDVPKFPQTLVRSLEGNVKEVLARHQILNADTRLFRGGQTQTQASFIDSMATSLDKARNAPTSTETPAQHGSNSVHAQASTILLDHGTQLAFLSFFEALFGDVVYHFCSFGNEFPAADEEFQDKGETMYLVFEVDSFLDAHIELGCRDFFRQCFQTELFRNFLLRQHAQFALPSVSA</sequence>
<reference evidence="2" key="1">
    <citation type="journal article" date="2010" name="Genome Biol.">
        <title>Genome sequence of the necrotrophic plant pathogen Pythium ultimum reveals original pathogenicity mechanisms and effector repertoire.</title>
        <authorList>
            <person name="Levesque C.A."/>
            <person name="Brouwer H."/>
            <person name="Cano L."/>
            <person name="Hamilton J.P."/>
            <person name="Holt C."/>
            <person name="Huitema E."/>
            <person name="Raffaele S."/>
            <person name="Robideau G.P."/>
            <person name="Thines M."/>
            <person name="Win J."/>
            <person name="Zerillo M.M."/>
            <person name="Beakes G.W."/>
            <person name="Boore J.L."/>
            <person name="Busam D."/>
            <person name="Dumas B."/>
            <person name="Ferriera S."/>
            <person name="Fuerstenberg S.I."/>
            <person name="Gachon C.M."/>
            <person name="Gaulin E."/>
            <person name="Govers F."/>
            <person name="Grenville-Briggs L."/>
            <person name="Horner N."/>
            <person name="Hostetler J."/>
            <person name="Jiang R.H."/>
            <person name="Johnson J."/>
            <person name="Krajaejun T."/>
            <person name="Lin H."/>
            <person name="Meijer H.J."/>
            <person name="Moore B."/>
            <person name="Morris P."/>
            <person name="Phuntmart V."/>
            <person name="Puiu D."/>
            <person name="Shetty J."/>
            <person name="Stajich J.E."/>
            <person name="Tripathy S."/>
            <person name="Wawra S."/>
            <person name="van West P."/>
            <person name="Whitty B.R."/>
            <person name="Coutinho P.M."/>
            <person name="Henrissat B."/>
            <person name="Martin F."/>
            <person name="Thomas P.D."/>
            <person name="Tyler B.M."/>
            <person name="De Vries R.P."/>
            <person name="Kamoun S."/>
            <person name="Yandell M."/>
            <person name="Tisserat N."/>
            <person name="Buell C.R."/>
        </authorList>
    </citation>
    <scope>NUCLEOTIDE SEQUENCE</scope>
    <source>
        <strain evidence="2">DAOM:BR144</strain>
    </source>
</reference>
<dbReference type="eggNOG" id="ENOG502RE2C">
    <property type="taxonomic scope" value="Eukaryota"/>
</dbReference>
<accession>K3WB46</accession>
<protein>
    <submittedName>
        <fullName evidence="1">Uncharacterized protein</fullName>
    </submittedName>
</protein>